<dbReference type="PANTHER" id="PTHR15036">
    <property type="entry name" value="PIKACHURIN-LIKE PROTEIN"/>
    <property type="match status" value="1"/>
</dbReference>
<dbReference type="SUPFAM" id="SSF49899">
    <property type="entry name" value="Concanavalin A-like lectins/glucanases"/>
    <property type="match status" value="2"/>
</dbReference>
<dbReference type="Pfam" id="PF00054">
    <property type="entry name" value="Laminin_G_1"/>
    <property type="match status" value="1"/>
</dbReference>
<evidence type="ECO:0000256" key="1">
    <source>
        <dbReference type="PROSITE-ProRule" id="PRU00122"/>
    </source>
</evidence>
<dbReference type="WBParaSite" id="EEL_0000739001-mRNA-1">
    <property type="protein sequence ID" value="EEL_0000739001-mRNA-1"/>
    <property type="gene ID" value="EEL_0000739001"/>
</dbReference>
<feature type="domain" description="Laminin G" evidence="2">
    <location>
        <begin position="32"/>
        <end position="229"/>
    </location>
</feature>
<keyword evidence="3" id="KW-1185">Reference proteome</keyword>
<organism evidence="3 4">
    <name type="scientific">Elaeophora elaphi</name>
    <dbReference type="NCBI Taxonomy" id="1147741"/>
    <lineage>
        <taxon>Eukaryota</taxon>
        <taxon>Metazoa</taxon>
        <taxon>Ecdysozoa</taxon>
        <taxon>Nematoda</taxon>
        <taxon>Chromadorea</taxon>
        <taxon>Rhabditida</taxon>
        <taxon>Spirurina</taxon>
        <taxon>Spiruromorpha</taxon>
        <taxon>Filarioidea</taxon>
        <taxon>Onchocercidae</taxon>
        <taxon>Elaeophora</taxon>
    </lineage>
</organism>
<dbReference type="STRING" id="1147741.A0A158Q8F2"/>
<dbReference type="Pfam" id="PF02210">
    <property type="entry name" value="Laminin_G_2"/>
    <property type="match status" value="1"/>
</dbReference>
<name>A0A158Q8F2_9BILA</name>
<dbReference type="Gene3D" id="2.60.120.200">
    <property type="match status" value="2"/>
</dbReference>
<protein>
    <submittedName>
        <fullName evidence="4">Laminin G domain-containing protein</fullName>
    </submittedName>
</protein>
<dbReference type="InterPro" id="IPR001791">
    <property type="entry name" value="Laminin_G"/>
</dbReference>
<dbReference type="PANTHER" id="PTHR15036:SF85">
    <property type="entry name" value="SP2353, ISOFORM A"/>
    <property type="match status" value="1"/>
</dbReference>
<comment type="caution">
    <text evidence="1">Lacks conserved residue(s) required for the propagation of feature annotation.</text>
</comment>
<dbReference type="SMART" id="SM00282">
    <property type="entry name" value="LamG"/>
    <property type="match status" value="2"/>
</dbReference>
<dbReference type="InterPro" id="IPR013320">
    <property type="entry name" value="ConA-like_dom_sf"/>
</dbReference>
<accession>A0A158Q8F2</accession>
<dbReference type="AlphaFoldDB" id="A0A158Q8F2"/>
<feature type="domain" description="Laminin G" evidence="2">
    <location>
        <begin position="255"/>
        <end position="428"/>
    </location>
</feature>
<dbReference type="PROSITE" id="PS50025">
    <property type="entry name" value="LAM_G_DOMAIN"/>
    <property type="match status" value="2"/>
</dbReference>
<dbReference type="Proteomes" id="UP000050640">
    <property type="component" value="Unplaced"/>
</dbReference>
<dbReference type="CDD" id="cd00110">
    <property type="entry name" value="LamG"/>
    <property type="match status" value="2"/>
</dbReference>
<reference evidence="4" key="1">
    <citation type="submission" date="2016-04" db="UniProtKB">
        <authorList>
            <consortium name="WormBaseParasite"/>
        </authorList>
    </citation>
    <scope>IDENTIFICATION</scope>
</reference>
<proteinExistence type="predicted"/>
<evidence type="ECO:0000259" key="2">
    <source>
        <dbReference type="PROSITE" id="PS50025"/>
    </source>
</evidence>
<dbReference type="GO" id="GO:0016020">
    <property type="term" value="C:membrane"/>
    <property type="evidence" value="ECO:0007669"/>
    <property type="project" value="UniProtKB-SubCell"/>
</dbReference>
<sequence>MQQICESNEICGDNPSNTKIISEEQLNVKSNHTIPLFIGDGFLMKKLRVDMKERLELEIWLKAMDSDGLVFYWANLDLKTGRYIDGNFVASVLIASQPHFFWNFGSGIFYSRSTKSVLNDQFHLIRFGKYLRSSSFQADKEQTEIQFSQLGYPHLDTNDAVAFIGGVPNKTILPSAIPELAVPFRGTVQRLIINGHTFDRLFKEFQQIGHVVQYDDVPCSNAKSGNKSCAWKRDEYEIPKHIHQGVEVDTKEVDDSLFLDGLNEYALVKKEVSKKHSKILTNYRFMIKTNKSEGLIWWESKRHSIRSDYFAIFLLAGRLGFAINLGSNSKVKIIGSNTIVNDNRWHSIALLREKRKSLLTVDNENVTYTLPSGATELTTDGIIWIGGKKKVPRNFPVKTPYKGCLRNLQISSQLINVRREFSSNKTVL</sequence>
<evidence type="ECO:0000313" key="4">
    <source>
        <dbReference type="WBParaSite" id="EEL_0000739001-mRNA-1"/>
    </source>
</evidence>
<evidence type="ECO:0000313" key="3">
    <source>
        <dbReference type="Proteomes" id="UP000050640"/>
    </source>
</evidence>
<dbReference type="InterPro" id="IPR050372">
    <property type="entry name" value="Neurexin-related_CASP"/>
</dbReference>